<evidence type="ECO:0000313" key="8">
    <source>
        <dbReference type="EMBL" id="AOV97637.1"/>
    </source>
</evidence>
<feature type="domain" description="Polypeptide-transport-associated ShlB-type" evidence="6">
    <location>
        <begin position="81"/>
        <end position="154"/>
    </location>
</feature>
<keyword evidence="1" id="KW-0472">Membrane</keyword>
<accession>A0ABM6EKZ0</accession>
<dbReference type="EMBL" id="CP016043">
    <property type="protein sequence ID" value="AOV97637.1"/>
    <property type="molecule type" value="Genomic_DNA"/>
</dbReference>
<dbReference type="InterPro" id="IPR027282">
    <property type="entry name" value="TPS"/>
</dbReference>
<feature type="signal peptide" evidence="4">
    <location>
        <begin position="1"/>
        <end position="23"/>
    </location>
</feature>
<dbReference type="Gene3D" id="2.40.160.50">
    <property type="entry name" value="membrane protein fhac: a member of the omp85/tpsb transporter family"/>
    <property type="match status" value="1"/>
</dbReference>
<sequence>MSKAFICRLLGMTLWGVTSSVGASSHWDLTPTDESRRALQNSTREWNTLLEQQALQRLAKPKQTAPPAFAADQLRDVDACLPISGVYLTGISLLSLRDLAALDALPMQCIRSRDVNRLAKQLTALYLDKGYITARVQFLRPNARGELGVRVTEGHIERIEGGDWGVNRRWLFPGLSGKPLRLRDLDQGLDQANRLRSNHVSMDILPGEHIGGSVIRLYNRRTRPWQVNVSLDNAGQQGTGEWLAHGSATLDSPLGLSDFASLSVSSTLAQPATRYSRSYLLFYSLPYGALTFSGFASFSHYLLYQPLLHTRIRLDGHSSQYGLRVDRVMQRSQRQINTLGVQLSAKRIRNYLQDDLLQVSSPTLSVAEFGINHLHVLPNGVATANLSLERGLRLLGADRGRLRTGAEAQYTKLKLAASWTQRFALCAADYRFTSQWYGQYSRDALPGVEWISLTERSAVRGFKRGTLSADNGWYWQNTLSRPLTWRALTLTPRIGVDVGRVRANTGHQGWQSGVGAVAGVTLAVTSAQLDIEVGRARTLSNNYFPGQSTQLLTQFSYSF</sequence>
<feature type="chain" id="PRO_5046649705" evidence="4">
    <location>
        <begin position="24"/>
        <end position="559"/>
    </location>
</feature>
<name>A0ABM6EKZ0_9GAMM</name>
<evidence type="ECO:0000313" key="9">
    <source>
        <dbReference type="Proteomes" id="UP000175893"/>
    </source>
</evidence>
<dbReference type="RefSeq" id="WP_070245171.1">
    <property type="nucleotide sequence ID" value="NZ_CP016043.1"/>
</dbReference>
<evidence type="ECO:0000256" key="2">
    <source>
        <dbReference type="ARBA" id="ARBA00022692"/>
    </source>
</evidence>
<protein>
    <submittedName>
        <fullName evidence="8">Hemolysin activation protein</fullName>
    </submittedName>
</protein>
<dbReference type="Pfam" id="PF03865">
    <property type="entry name" value="ShlB"/>
    <property type="match status" value="1"/>
</dbReference>
<feature type="domain" description="Haemolysin activator HlyB C-terminal" evidence="5">
    <location>
        <begin position="211"/>
        <end position="521"/>
    </location>
</feature>
<evidence type="ECO:0000256" key="3">
    <source>
        <dbReference type="ARBA" id="ARBA00023237"/>
    </source>
</evidence>
<evidence type="ECO:0000259" key="6">
    <source>
        <dbReference type="Pfam" id="PF08479"/>
    </source>
</evidence>
<dbReference type="InterPro" id="IPR051544">
    <property type="entry name" value="TPS_OM_transporter"/>
</dbReference>
<feature type="domain" description="ShlB POTRA" evidence="7">
    <location>
        <begin position="169"/>
        <end position="206"/>
    </location>
</feature>
<keyword evidence="4" id="KW-0732">Signal</keyword>
<evidence type="ECO:0000259" key="5">
    <source>
        <dbReference type="Pfam" id="PF03865"/>
    </source>
</evidence>
<gene>
    <name evidence="8" type="ORF">A9798_12205</name>
</gene>
<dbReference type="PANTHER" id="PTHR34597">
    <property type="entry name" value="SLR1661 PROTEIN"/>
    <property type="match status" value="1"/>
</dbReference>
<organism evidence="8 9">
    <name type="scientific">Edwardsiella hoshinae</name>
    <dbReference type="NCBI Taxonomy" id="93378"/>
    <lineage>
        <taxon>Bacteria</taxon>
        <taxon>Pseudomonadati</taxon>
        <taxon>Pseudomonadota</taxon>
        <taxon>Gammaproteobacteria</taxon>
        <taxon>Enterobacterales</taxon>
        <taxon>Hafniaceae</taxon>
        <taxon>Edwardsiella</taxon>
    </lineage>
</organism>
<keyword evidence="2" id="KW-0812">Transmembrane</keyword>
<dbReference type="Proteomes" id="UP000175893">
    <property type="component" value="Chromosome"/>
</dbReference>
<dbReference type="InterPro" id="IPR005565">
    <property type="entry name" value="Hemolysn_activator_HlyB_C"/>
</dbReference>
<reference evidence="8 9" key="1">
    <citation type="submission" date="2016-06" db="EMBL/GenBank/DDBJ databases">
        <title>Complete genome sequence of Edwardsiella hoshinae ATCC 35051.</title>
        <authorList>
            <person name="Reichley S.R."/>
            <person name="Waldbieser G.C."/>
            <person name="Lawrence M.L."/>
            <person name="Griffin M.J."/>
        </authorList>
    </citation>
    <scope>NUCLEOTIDE SEQUENCE [LARGE SCALE GENOMIC DNA]</scope>
    <source>
        <strain evidence="8 9">ATCC 35051</strain>
    </source>
</reference>
<dbReference type="InterPro" id="IPR035251">
    <property type="entry name" value="ShlB_POTRA"/>
</dbReference>
<dbReference type="Pfam" id="PF17287">
    <property type="entry name" value="POTRA_3"/>
    <property type="match status" value="1"/>
</dbReference>
<evidence type="ECO:0000259" key="7">
    <source>
        <dbReference type="Pfam" id="PF17287"/>
    </source>
</evidence>
<proteinExistence type="predicted"/>
<keyword evidence="9" id="KW-1185">Reference proteome</keyword>
<keyword evidence="3" id="KW-0998">Cell outer membrane</keyword>
<evidence type="ECO:0000256" key="1">
    <source>
        <dbReference type="ARBA" id="ARBA00022452"/>
    </source>
</evidence>
<dbReference type="Pfam" id="PF08479">
    <property type="entry name" value="POTRA_2"/>
    <property type="match status" value="1"/>
</dbReference>
<dbReference type="InterPro" id="IPR013686">
    <property type="entry name" value="Polypept-transport_assoc_ShlB"/>
</dbReference>
<keyword evidence="1" id="KW-1134">Transmembrane beta strand</keyword>
<evidence type="ECO:0000256" key="4">
    <source>
        <dbReference type="SAM" id="SignalP"/>
    </source>
</evidence>
<dbReference type="PANTHER" id="PTHR34597:SF3">
    <property type="entry name" value="OUTER MEMBRANE TRANSPORTER CDIB"/>
    <property type="match status" value="1"/>
</dbReference>
<dbReference type="PIRSF" id="PIRSF029745">
    <property type="entry name" value="FhaC"/>
    <property type="match status" value="1"/>
</dbReference>
<dbReference type="Gene3D" id="3.10.20.310">
    <property type="entry name" value="membrane protein fhac"/>
    <property type="match status" value="1"/>
</dbReference>